<reference evidence="2 3" key="1">
    <citation type="submission" date="2018-02" db="EMBL/GenBank/DDBJ databases">
        <title>Genomic Encyclopedia of Archaeal and Bacterial Type Strains, Phase II (KMG-II): from individual species to whole genera.</title>
        <authorList>
            <person name="Goeker M."/>
        </authorList>
    </citation>
    <scope>NUCLEOTIDE SEQUENCE [LARGE SCALE GENOMIC DNA]</scope>
    <source>
        <strain evidence="2 3">DSM 29526</strain>
    </source>
</reference>
<sequence>MKDTYFIPCDAHEGCVWVASQHRLYFSTTKKLEETRVDLMYLDFSAFDLARDGDWSARLDRQSVQGLEAQTWIRDANMANSLCLTNDGLALLVAEQGSQERAACISRIEFADRQRTVVFDQYGGMPLNSPNKVIQSRVGHVIVSDPDYGFRQGFRPPPSLEPQLYVLPKNGDPVAYRGELEMPHGLALSPDERTLFVTDTSDDGAHDAVDLDRRHRVYALDFDPAKGTILGNHRYAFSTDEGVPDGSQTTEDSLLVGGGDGVYVADLDGQLRGKIKLDRTAVNLAVVYDHLFVTADEGVYLILNWKQRVG</sequence>
<proteinExistence type="predicted"/>
<dbReference type="SUPFAM" id="SSF63829">
    <property type="entry name" value="Calcium-dependent phosphotriesterase"/>
    <property type="match status" value="1"/>
</dbReference>
<dbReference type="Pfam" id="PF08450">
    <property type="entry name" value="SGL"/>
    <property type="match status" value="1"/>
</dbReference>
<dbReference type="InterPro" id="IPR011042">
    <property type="entry name" value="6-blade_b-propeller_TolB-like"/>
</dbReference>
<evidence type="ECO:0000259" key="1">
    <source>
        <dbReference type="Pfam" id="PF08450"/>
    </source>
</evidence>
<dbReference type="Proteomes" id="UP000237662">
    <property type="component" value="Unassembled WGS sequence"/>
</dbReference>
<protein>
    <submittedName>
        <fullName evidence="2">Gluconolactonase</fullName>
    </submittedName>
</protein>
<dbReference type="PANTHER" id="PTHR47064:SF2">
    <property type="entry name" value="SMP-30_GLUCONOLACTONASE_LRE-LIKE REGION DOMAIN-CONTAINING PROTEIN-RELATED"/>
    <property type="match status" value="1"/>
</dbReference>
<name>A0A2S6I3S0_9BACT</name>
<dbReference type="OrthoDB" id="241638at2"/>
<feature type="domain" description="SMP-30/Gluconolactonase/LRE-like region" evidence="1">
    <location>
        <begin position="13"/>
        <end position="295"/>
    </location>
</feature>
<dbReference type="EMBL" id="PTJC01000006">
    <property type="protein sequence ID" value="PPK85813.1"/>
    <property type="molecule type" value="Genomic_DNA"/>
</dbReference>
<evidence type="ECO:0000313" key="2">
    <source>
        <dbReference type="EMBL" id="PPK85813.1"/>
    </source>
</evidence>
<dbReference type="Gene3D" id="2.120.10.30">
    <property type="entry name" value="TolB, C-terminal domain"/>
    <property type="match status" value="1"/>
</dbReference>
<accession>A0A2S6I3S0</accession>
<organism evidence="2 3">
    <name type="scientific">Neolewinella xylanilytica</name>
    <dbReference type="NCBI Taxonomy" id="1514080"/>
    <lineage>
        <taxon>Bacteria</taxon>
        <taxon>Pseudomonadati</taxon>
        <taxon>Bacteroidota</taxon>
        <taxon>Saprospiria</taxon>
        <taxon>Saprospirales</taxon>
        <taxon>Lewinellaceae</taxon>
        <taxon>Neolewinella</taxon>
    </lineage>
</organism>
<gene>
    <name evidence="2" type="ORF">CLV84_2720</name>
</gene>
<dbReference type="RefSeq" id="WP_104420296.1">
    <property type="nucleotide sequence ID" value="NZ_PTJC01000006.1"/>
</dbReference>
<comment type="caution">
    <text evidence="2">The sequence shown here is derived from an EMBL/GenBank/DDBJ whole genome shotgun (WGS) entry which is preliminary data.</text>
</comment>
<dbReference type="PANTHER" id="PTHR47064">
    <property type="entry name" value="PUTATIVE (AFU_ORTHOLOGUE AFUA_1G08990)-RELATED"/>
    <property type="match status" value="1"/>
</dbReference>
<dbReference type="InterPro" id="IPR013658">
    <property type="entry name" value="SGL"/>
</dbReference>
<evidence type="ECO:0000313" key="3">
    <source>
        <dbReference type="Proteomes" id="UP000237662"/>
    </source>
</evidence>
<dbReference type="AlphaFoldDB" id="A0A2S6I3S0"/>
<dbReference type="InterPro" id="IPR052988">
    <property type="entry name" value="Oryzine_lactonohydrolase"/>
</dbReference>
<keyword evidence="3" id="KW-1185">Reference proteome</keyword>